<protein>
    <submittedName>
        <fullName evidence="2">Uncharacterized protein</fullName>
    </submittedName>
</protein>
<accession>A0A1F4TLE5</accession>
<dbReference type="InterPro" id="IPR013324">
    <property type="entry name" value="RNA_pol_sigma_r3/r4-like"/>
</dbReference>
<dbReference type="InterPro" id="IPR036388">
    <property type="entry name" value="WH-like_DNA-bd_sf"/>
</dbReference>
<dbReference type="EMBL" id="MEUF01000069">
    <property type="protein sequence ID" value="OGC32883.1"/>
    <property type="molecule type" value="Genomic_DNA"/>
</dbReference>
<organism evidence="2 3">
    <name type="scientific">candidate division WOR-1 bacterium RIFOXYB2_FULL_48_7</name>
    <dbReference type="NCBI Taxonomy" id="1802583"/>
    <lineage>
        <taxon>Bacteria</taxon>
        <taxon>Bacillati</taxon>
        <taxon>Saganbacteria</taxon>
    </lineage>
</organism>
<dbReference type="InterPro" id="IPR002852">
    <property type="entry name" value="UPF0251"/>
</dbReference>
<evidence type="ECO:0000256" key="1">
    <source>
        <dbReference type="ARBA" id="ARBA00009350"/>
    </source>
</evidence>
<gene>
    <name evidence="2" type="ORF">A2311_00025</name>
</gene>
<proteinExistence type="inferred from homology"/>
<dbReference type="Pfam" id="PF02001">
    <property type="entry name" value="DUF134"/>
    <property type="match status" value="1"/>
</dbReference>
<comment type="caution">
    <text evidence="2">The sequence shown here is derived from an EMBL/GenBank/DDBJ whole genome shotgun (WGS) entry which is preliminary data.</text>
</comment>
<evidence type="ECO:0000313" key="2">
    <source>
        <dbReference type="EMBL" id="OGC32883.1"/>
    </source>
</evidence>
<reference evidence="2 3" key="1">
    <citation type="journal article" date="2016" name="Nat. Commun.">
        <title>Thousands of microbial genomes shed light on interconnected biogeochemical processes in an aquifer system.</title>
        <authorList>
            <person name="Anantharaman K."/>
            <person name="Brown C.T."/>
            <person name="Hug L.A."/>
            <person name="Sharon I."/>
            <person name="Castelle C.J."/>
            <person name="Probst A.J."/>
            <person name="Thomas B.C."/>
            <person name="Singh A."/>
            <person name="Wilkins M.J."/>
            <person name="Karaoz U."/>
            <person name="Brodie E.L."/>
            <person name="Williams K.H."/>
            <person name="Hubbard S.S."/>
            <person name="Banfield J.F."/>
        </authorList>
    </citation>
    <scope>NUCLEOTIDE SEQUENCE [LARGE SCALE GENOMIC DNA]</scope>
</reference>
<dbReference type="SUPFAM" id="SSF88659">
    <property type="entry name" value="Sigma3 and sigma4 domains of RNA polymerase sigma factors"/>
    <property type="match status" value="1"/>
</dbReference>
<dbReference type="Proteomes" id="UP000178951">
    <property type="component" value="Unassembled WGS sequence"/>
</dbReference>
<dbReference type="AlphaFoldDB" id="A0A1F4TLE5"/>
<dbReference type="PANTHER" id="PTHR37478">
    <property type="match status" value="1"/>
</dbReference>
<dbReference type="STRING" id="1802583.A2311_00025"/>
<name>A0A1F4TLE5_UNCSA</name>
<evidence type="ECO:0000313" key="3">
    <source>
        <dbReference type="Proteomes" id="UP000178951"/>
    </source>
</evidence>
<dbReference type="PANTHER" id="PTHR37478:SF2">
    <property type="entry name" value="UPF0251 PROTEIN TK0562"/>
    <property type="match status" value="1"/>
</dbReference>
<dbReference type="Gene3D" id="1.10.10.10">
    <property type="entry name" value="Winged helix-like DNA-binding domain superfamily/Winged helix DNA-binding domain"/>
    <property type="match status" value="1"/>
</dbReference>
<comment type="similarity">
    <text evidence="1">Belongs to the UPF0251 family.</text>
</comment>
<sequence>MCADLGDERGVGVARPKKQRIASAKIKETMFAPQGLLFGITDLKGDELEAMRLCDKDELYQERAARRMGVSRRTLERMLFTGRKKVTDALLNSKAIQISIPEYLLMKGKG</sequence>